<comment type="caution">
    <text evidence="6">The sequence shown here is derived from an EMBL/GenBank/DDBJ whole genome shotgun (WGS) entry which is preliminary data.</text>
</comment>
<name>A0A839DVP0_9PSEU</name>
<dbReference type="SUPFAM" id="SSF141868">
    <property type="entry name" value="EAL domain-like"/>
    <property type="match status" value="1"/>
</dbReference>
<feature type="domain" description="GGDEF" evidence="5">
    <location>
        <begin position="522"/>
        <end position="661"/>
    </location>
</feature>
<dbReference type="InterPro" id="IPR035965">
    <property type="entry name" value="PAS-like_dom_sf"/>
</dbReference>
<evidence type="ECO:0000259" key="5">
    <source>
        <dbReference type="PROSITE" id="PS50887"/>
    </source>
</evidence>
<dbReference type="InterPro" id="IPR000014">
    <property type="entry name" value="PAS"/>
</dbReference>
<dbReference type="Pfam" id="PF13426">
    <property type="entry name" value="PAS_9"/>
    <property type="match status" value="2"/>
</dbReference>
<keyword evidence="7" id="KW-1185">Reference proteome</keyword>
<dbReference type="InterPro" id="IPR013767">
    <property type="entry name" value="PAS_fold"/>
</dbReference>
<dbReference type="SMART" id="SM00091">
    <property type="entry name" value="PAS"/>
    <property type="match status" value="3"/>
</dbReference>
<dbReference type="SMART" id="SM00052">
    <property type="entry name" value="EAL"/>
    <property type="match status" value="1"/>
</dbReference>
<dbReference type="InterPro" id="IPR001633">
    <property type="entry name" value="EAL_dom"/>
</dbReference>
<dbReference type="InterPro" id="IPR035919">
    <property type="entry name" value="EAL_sf"/>
</dbReference>
<organism evidence="6 7">
    <name type="scientific">Halosaccharopolyspora lacisalsi</name>
    <dbReference type="NCBI Taxonomy" id="1000566"/>
    <lineage>
        <taxon>Bacteria</taxon>
        <taxon>Bacillati</taxon>
        <taxon>Actinomycetota</taxon>
        <taxon>Actinomycetes</taxon>
        <taxon>Pseudonocardiales</taxon>
        <taxon>Pseudonocardiaceae</taxon>
        <taxon>Halosaccharopolyspora</taxon>
    </lineage>
</organism>
<dbReference type="CDD" id="cd01949">
    <property type="entry name" value="GGDEF"/>
    <property type="match status" value="1"/>
</dbReference>
<dbReference type="Gene3D" id="3.30.70.270">
    <property type="match status" value="1"/>
</dbReference>
<accession>A0A839DVP0</accession>
<evidence type="ECO:0000313" key="7">
    <source>
        <dbReference type="Proteomes" id="UP000569329"/>
    </source>
</evidence>
<dbReference type="SMART" id="SM00267">
    <property type="entry name" value="GGDEF"/>
    <property type="match status" value="1"/>
</dbReference>
<evidence type="ECO:0000259" key="4">
    <source>
        <dbReference type="PROSITE" id="PS50883"/>
    </source>
</evidence>
<dbReference type="Pfam" id="PF00990">
    <property type="entry name" value="GGDEF"/>
    <property type="match status" value="1"/>
</dbReference>
<dbReference type="PROSITE" id="PS50883">
    <property type="entry name" value="EAL"/>
    <property type="match status" value="1"/>
</dbReference>
<dbReference type="InterPro" id="IPR029787">
    <property type="entry name" value="Nucleotide_cyclase"/>
</dbReference>
<sequence length="946" mass="104040">MDADRHDADRPPTVPQDRELVDLVLSANDAVMWSFDFTGELTWMSGMDTLLGKPGADVEEIRAPLYELLKPLITAARTTPVWQDLDLEQPLELPGGQRRIRFHARRYGDTDTGGVVGVATDASTSYEDQQSLADLAERYRLLVELTPDAICVHQDRVIKYVNPATVRMLAAESEKALLGARITDFVSDSSLEQLRARLATLTSPGSTSEPTEATLLRCDGAEVVVESVAVRTTWWGRPAYQVIMRDLTDQRAAEATLRYQAALVEHVSDAIVATTSEGVVTSWNPAAETVYGIPEQQAVGRHVSELVGAPMEPAAVLTSGGVTRAVHQRADGSPLTIRISAAEMDEGFVLLCADETAQRRAEQHFAVVVTALDEGVLVLDPTGAITSANPAAQQILGTSETDIVGSSPVTWSLYDESGNELPPREHPSMYTQWSGQPQNSRVLRLRRPDGTSVWLAINSRPLMPGDQPPHSVVISFTDITESRAVHARLEQEATHDPLTGLANRTLVLQRLRTALQSSTRKQSMAMLFVDLDQFKVINDSLGHNTGDKVLRTVGQRLNTAVRHDELVGRLGGDEFVVLTHLGPSRDRSAHGEPRELAEKLRARLSEEITVADRSLHIDASIGIVLAPPNDTRTAEDLLRDADVAMYQAKECGRGRSAFFDVELRERMQRHMRLEQDLRGAVRNDQLWLAYQPVIDLRTDRTVAVEGLLRWTHPEHGTVSPGEFIPLAEESELINRIGGHMLSTAVHELAFHRGRCELSTRLKVNLSVRQLDDPWLLTTVRQTLSDNDLPARTLCLEITESALMRDSAEATRVLHSLRELGVSLAIDDFGTGYSSLAQLQRLPLDILKIDRSFIAELEQSPGAENIVTSIIAMAHTMNLTVVAEGVETVEQLDLLRSLGCDQAQGYYLGRPAPAREFFGAAVSDTTSIPPQQHGDRHTSDRSTSAPE</sequence>
<dbReference type="GO" id="GO:0006355">
    <property type="term" value="P:regulation of DNA-templated transcription"/>
    <property type="evidence" value="ECO:0007669"/>
    <property type="project" value="InterPro"/>
</dbReference>
<feature type="region of interest" description="Disordered" evidence="1">
    <location>
        <begin position="920"/>
        <end position="946"/>
    </location>
</feature>
<dbReference type="EMBL" id="JACGWZ010000002">
    <property type="protein sequence ID" value="MBA8824970.1"/>
    <property type="molecule type" value="Genomic_DNA"/>
</dbReference>
<dbReference type="PROSITE" id="PS50112">
    <property type="entry name" value="PAS"/>
    <property type="match status" value="2"/>
</dbReference>
<feature type="domain" description="PAS" evidence="2">
    <location>
        <begin position="256"/>
        <end position="307"/>
    </location>
</feature>
<feature type="domain" description="EAL" evidence="4">
    <location>
        <begin position="670"/>
        <end position="924"/>
    </location>
</feature>
<dbReference type="AlphaFoldDB" id="A0A839DVP0"/>
<dbReference type="PROSITE" id="PS50113">
    <property type="entry name" value="PAC"/>
    <property type="match status" value="1"/>
</dbReference>
<evidence type="ECO:0000313" key="6">
    <source>
        <dbReference type="EMBL" id="MBA8824970.1"/>
    </source>
</evidence>
<dbReference type="Pfam" id="PF00989">
    <property type="entry name" value="PAS"/>
    <property type="match status" value="1"/>
</dbReference>
<dbReference type="Gene3D" id="3.20.20.450">
    <property type="entry name" value="EAL domain"/>
    <property type="match status" value="1"/>
</dbReference>
<dbReference type="InterPro" id="IPR052155">
    <property type="entry name" value="Biofilm_reg_signaling"/>
</dbReference>
<dbReference type="PANTHER" id="PTHR44757:SF2">
    <property type="entry name" value="BIOFILM ARCHITECTURE MAINTENANCE PROTEIN MBAA"/>
    <property type="match status" value="1"/>
</dbReference>
<dbReference type="PANTHER" id="PTHR44757">
    <property type="entry name" value="DIGUANYLATE CYCLASE DGCP"/>
    <property type="match status" value="1"/>
</dbReference>
<dbReference type="RefSeq" id="WP_182544143.1">
    <property type="nucleotide sequence ID" value="NZ_JACGWZ010000002.1"/>
</dbReference>
<protein>
    <submittedName>
        <fullName evidence="6">Diguanylate cyclase (GGDEF)-like protein/PAS domain S-box-containing protein</fullName>
    </submittedName>
</protein>
<dbReference type="InterPro" id="IPR000160">
    <property type="entry name" value="GGDEF_dom"/>
</dbReference>
<dbReference type="Gene3D" id="3.30.450.20">
    <property type="entry name" value="PAS domain"/>
    <property type="match status" value="3"/>
</dbReference>
<dbReference type="CDD" id="cd00130">
    <property type="entry name" value="PAS"/>
    <property type="match status" value="3"/>
</dbReference>
<gene>
    <name evidence="6" type="ORF">FHX42_002317</name>
</gene>
<dbReference type="InterPro" id="IPR001610">
    <property type="entry name" value="PAC"/>
</dbReference>
<dbReference type="SUPFAM" id="SSF55785">
    <property type="entry name" value="PYP-like sensor domain (PAS domain)"/>
    <property type="match status" value="3"/>
</dbReference>
<dbReference type="Pfam" id="PF00563">
    <property type="entry name" value="EAL"/>
    <property type="match status" value="1"/>
</dbReference>
<evidence type="ECO:0000259" key="2">
    <source>
        <dbReference type="PROSITE" id="PS50112"/>
    </source>
</evidence>
<dbReference type="Proteomes" id="UP000569329">
    <property type="component" value="Unassembled WGS sequence"/>
</dbReference>
<reference evidence="6 7" key="1">
    <citation type="submission" date="2020-07" db="EMBL/GenBank/DDBJ databases">
        <title>Sequencing the genomes of 1000 actinobacteria strains.</title>
        <authorList>
            <person name="Klenk H.-P."/>
        </authorList>
    </citation>
    <scope>NUCLEOTIDE SEQUENCE [LARGE SCALE GENOMIC DNA]</scope>
    <source>
        <strain evidence="6 7">DSM 45975</strain>
    </source>
</reference>
<evidence type="ECO:0000259" key="3">
    <source>
        <dbReference type="PROSITE" id="PS50113"/>
    </source>
</evidence>
<dbReference type="NCBIfam" id="TIGR00254">
    <property type="entry name" value="GGDEF"/>
    <property type="match status" value="1"/>
</dbReference>
<dbReference type="SMART" id="SM00086">
    <property type="entry name" value="PAC"/>
    <property type="match status" value="2"/>
</dbReference>
<evidence type="ECO:0000256" key="1">
    <source>
        <dbReference type="SAM" id="MobiDB-lite"/>
    </source>
</evidence>
<dbReference type="InterPro" id="IPR000700">
    <property type="entry name" value="PAS-assoc_C"/>
</dbReference>
<proteinExistence type="predicted"/>
<dbReference type="SUPFAM" id="SSF55073">
    <property type="entry name" value="Nucleotide cyclase"/>
    <property type="match status" value="1"/>
</dbReference>
<dbReference type="InterPro" id="IPR043128">
    <property type="entry name" value="Rev_trsase/Diguanyl_cyclase"/>
</dbReference>
<dbReference type="CDD" id="cd01948">
    <property type="entry name" value="EAL"/>
    <property type="match status" value="1"/>
</dbReference>
<feature type="domain" description="PAS" evidence="2">
    <location>
        <begin position="361"/>
        <end position="409"/>
    </location>
</feature>
<feature type="domain" description="PAC" evidence="3">
    <location>
        <begin position="439"/>
        <end position="491"/>
    </location>
</feature>
<dbReference type="NCBIfam" id="TIGR00229">
    <property type="entry name" value="sensory_box"/>
    <property type="match status" value="3"/>
</dbReference>
<dbReference type="PROSITE" id="PS50887">
    <property type="entry name" value="GGDEF"/>
    <property type="match status" value="1"/>
</dbReference>
<dbReference type="FunFam" id="3.30.70.270:FF:000001">
    <property type="entry name" value="Diguanylate cyclase domain protein"/>
    <property type="match status" value="1"/>
</dbReference>